<organism evidence="2 3">
    <name type="scientific">Propioniciclava soli</name>
    <dbReference type="NCBI Taxonomy" id="2775081"/>
    <lineage>
        <taxon>Bacteria</taxon>
        <taxon>Bacillati</taxon>
        <taxon>Actinomycetota</taxon>
        <taxon>Actinomycetes</taxon>
        <taxon>Propionibacteriales</taxon>
        <taxon>Propionibacteriaceae</taxon>
        <taxon>Propioniciclava</taxon>
    </lineage>
</organism>
<dbReference type="EMBL" id="CP115965">
    <property type="protein sequence ID" value="WZX00060.1"/>
    <property type="molecule type" value="Genomic_DNA"/>
</dbReference>
<evidence type="ECO:0000313" key="2">
    <source>
        <dbReference type="EMBL" id="WZX00060.1"/>
    </source>
</evidence>
<feature type="compositionally biased region" description="Acidic residues" evidence="1">
    <location>
        <begin position="47"/>
        <end position="58"/>
    </location>
</feature>
<protein>
    <submittedName>
        <fullName evidence="2">DUF3710 domain-containing protein</fullName>
    </submittedName>
</protein>
<feature type="region of interest" description="Disordered" evidence="1">
    <location>
        <begin position="1"/>
        <end position="75"/>
    </location>
</feature>
<gene>
    <name evidence="2" type="ORF">PCC79_07705</name>
</gene>
<proteinExistence type="predicted"/>
<dbReference type="Proteomes" id="UP001434337">
    <property type="component" value="Chromosome"/>
</dbReference>
<accession>A0ABZ3CB91</accession>
<dbReference type="RefSeq" id="WP_232548033.1">
    <property type="nucleotide sequence ID" value="NZ_CP115965.1"/>
</dbReference>
<dbReference type="Pfam" id="PF12502">
    <property type="entry name" value="DUF3710"/>
    <property type="match status" value="1"/>
</dbReference>
<name>A0ABZ3CB91_9ACTN</name>
<dbReference type="InterPro" id="IPR022183">
    <property type="entry name" value="DUF3710"/>
</dbReference>
<feature type="compositionally biased region" description="Basic and acidic residues" evidence="1">
    <location>
        <begin position="59"/>
        <end position="75"/>
    </location>
</feature>
<sequence>MIFGRKGRKDPAGAGTDADVEVTPNDSGVEADANEAMEADAAPDGLAAEEADESDEVTAEERDAVNPRVDGPFDHEEVDLDADAAELERLQVRRVAFGPLIVTQPHDLLLQVQGDQKTNAVYTLLAHHENSGLEVALFAAPRSGGLAEELREDIIEEATQAGGSAERAEGPFGTEVRRVLPLTGPEGEQLFHVSRIWLVEGPRWLLRGTLMGQAGLVEGEKPPADFFVEFFRNLVVRRDDAPRSPGEIIQLALPEGSVRG</sequence>
<reference evidence="2 3" key="1">
    <citation type="journal article" date="2023" name="Environ Microbiome">
        <title>A coral-associated actinobacterium mitigates coral bleaching under heat stress.</title>
        <authorList>
            <person name="Li J."/>
            <person name="Zou Y."/>
            <person name="Li Q."/>
            <person name="Zhang J."/>
            <person name="Bourne D.G."/>
            <person name="Lyu Y."/>
            <person name="Liu C."/>
            <person name="Zhang S."/>
        </authorList>
    </citation>
    <scope>NUCLEOTIDE SEQUENCE [LARGE SCALE GENOMIC DNA]</scope>
    <source>
        <strain evidence="2 3">SCSIO 13291</strain>
    </source>
</reference>
<evidence type="ECO:0000313" key="3">
    <source>
        <dbReference type="Proteomes" id="UP001434337"/>
    </source>
</evidence>
<evidence type="ECO:0000256" key="1">
    <source>
        <dbReference type="SAM" id="MobiDB-lite"/>
    </source>
</evidence>
<keyword evidence="3" id="KW-1185">Reference proteome</keyword>